<gene>
    <name evidence="2" type="ORF">C0J27_00920</name>
</gene>
<feature type="chain" id="PRO_5017071241" evidence="1">
    <location>
        <begin position="20"/>
        <end position="102"/>
    </location>
</feature>
<keyword evidence="1" id="KW-0732">Signal</keyword>
<evidence type="ECO:0000256" key="1">
    <source>
        <dbReference type="SAM" id="SignalP"/>
    </source>
</evidence>
<dbReference type="AlphaFoldDB" id="A0A345ZAJ7"/>
<evidence type="ECO:0000313" key="2">
    <source>
        <dbReference type="EMBL" id="AXK60314.1"/>
    </source>
</evidence>
<keyword evidence="3" id="KW-1185">Reference proteome</keyword>
<feature type="signal peptide" evidence="1">
    <location>
        <begin position="1"/>
        <end position="19"/>
    </location>
</feature>
<evidence type="ECO:0000313" key="3">
    <source>
        <dbReference type="Proteomes" id="UP000254834"/>
    </source>
</evidence>
<dbReference type="EMBL" id="CP025544">
    <property type="protein sequence ID" value="AXK60314.1"/>
    <property type="molecule type" value="Genomic_DNA"/>
</dbReference>
<reference evidence="2 3" key="1">
    <citation type="submission" date="2017-12" db="EMBL/GenBank/DDBJ databases">
        <title>Chromulinavorax destructans is a abundant pathogen of dominant heterotrophic picoflagllates.</title>
        <authorList>
            <person name="Deeg C.M."/>
            <person name="Zimmer M."/>
            <person name="Suttle C.A."/>
        </authorList>
    </citation>
    <scope>NUCLEOTIDE SEQUENCE [LARGE SCALE GENOMIC DNA]</scope>
    <source>
        <strain evidence="2 3">SeV1</strain>
    </source>
</reference>
<organism evidence="2 3">
    <name type="scientific">Candidatus Chromulinivorax destructor</name>
    <dbReference type="NCBI Taxonomy" id="2066483"/>
    <lineage>
        <taxon>Bacteria</taxon>
        <taxon>Candidatus Babelota</taxon>
        <taxon>Candidatus Babeliae</taxon>
        <taxon>Candidatus Babeliales</taxon>
        <taxon>Candidatus Chromulinivoraceae</taxon>
        <taxon>Candidatus Chromulinivorax</taxon>
    </lineage>
</organism>
<accession>A0A345ZAJ7</accession>
<protein>
    <submittedName>
        <fullName evidence="2">Uncharacterized protein</fullName>
    </submittedName>
</protein>
<dbReference type="Proteomes" id="UP000254834">
    <property type="component" value="Chromosome"/>
</dbReference>
<proteinExistence type="predicted"/>
<dbReference type="KEGG" id="cdes:C0J27_00920"/>
<name>A0A345ZAJ7_9BACT</name>
<dbReference type="RefSeq" id="WP_115585329.1">
    <property type="nucleotide sequence ID" value="NZ_CP025544.1"/>
</dbReference>
<sequence length="102" mass="10868">MKKIALFALLLITAHLAQAAKSEFVPYYMKNVNSANSNVIKTNQANCGDDSCGDCSNSNVNALTTVQYISLQVKADNYAKQNSCGGCGNDNCGDDSIDLPIK</sequence>